<dbReference type="EMBL" id="JBHTAI010000027">
    <property type="protein sequence ID" value="MFC7152891.1"/>
    <property type="molecule type" value="Genomic_DNA"/>
</dbReference>
<accession>A0ABW2FI86</accession>
<keyword evidence="2" id="KW-1185">Reference proteome</keyword>
<organism evidence="1 2">
    <name type="scientific">Cohnella cellulosilytica</name>
    <dbReference type="NCBI Taxonomy" id="986710"/>
    <lineage>
        <taxon>Bacteria</taxon>
        <taxon>Bacillati</taxon>
        <taxon>Bacillota</taxon>
        <taxon>Bacilli</taxon>
        <taxon>Bacillales</taxon>
        <taxon>Paenibacillaceae</taxon>
        <taxon>Cohnella</taxon>
    </lineage>
</organism>
<proteinExistence type="predicted"/>
<dbReference type="Proteomes" id="UP001596378">
    <property type="component" value="Unassembled WGS sequence"/>
</dbReference>
<name>A0ABW2FI86_9BACL</name>
<protein>
    <recommendedName>
        <fullName evidence="3">Exosporium protein C</fullName>
    </recommendedName>
</protein>
<evidence type="ECO:0008006" key="3">
    <source>
        <dbReference type="Google" id="ProtNLM"/>
    </source>
</evidence>
<dbReference type="RefSeq" id="WP_378049828.1">
    <property type="nucleotide sequence ID" value="NZ_JBHMDN010000022.1"/>
</dbReference>
<evidence type="ECO:0000313" key="1">
    <source>
        <dbReference type="EMBL" id="MFC7152891.1"/>
    </source>
</evidence>
<reference evidence="2" key="1">
    <citation type="journal article" date="2019" name="Int. J. Syst. Evol. Microbiol.">
        <title>The Global Catalogue of Microorganisms (GCM) 10K type strain sequencing project: providing services to taxonomists for standard genome sequencing and annotation.</title>
        <authorList>
            <consortium name="The Broad Institute Genomics Platform"/>
            <consortium name="The Broad Institute Genome Sequencing Center for Infectious Disease"/>
            <person name="Wu L."/>
            <person name="Ma J."/>
        </authorList>
    </citation>
    <scope>NUCLEOTIDE SEQUENCE [LARGE SCALE GENOMIC DNA]</scope>
    <source>
        <strain evidence="2">KCTC 12907</strain>
    </source>
</reference>
<sequence length="135" mass="13961">MTTLFNYNATVVTPIAGGTNIAVPLTPAKTDIASVIVSVPNVVPRYVEINATIGIEGSPGAGSVLYRIRRGGTEIYYSRIGVETSFTTYELNALLAIDGNSPPGPQIYTVSIESVTPGLTAAVIGPVEISASSFG</sequence>
<comment type="caution">
    <text evidence="1">The sequence shown here is derived from an EMBL/GenBank/DDBJ whole genome shotgun (WGS) entry which is preliminary data.</text>
</comment>
<evidence type="ECO:0000313" key="2">
    <source>
        <dbReference type="Proteomes" id="UP001596378"/>
    </source>
</evidence>
<gene>
    <name evidence="1" type="ORF">ACFQMJ_30505</name>
</gene>